<dbReference type="Gene3D" id="3.30.230.70">
    <property type="entry name" value="GHMP Kinase, N-terminal domain"/>
    <property type="match status" value="2"/>
</dbReference>
<dbReference type="Gene3D" id="3.30.1370.10">
    <property type="entry name" value="K Homology domain, type 1"/>
    <property type="match status" value="1"/>
</dbReference>
<comment type="caution">
    <text evidence="11">The sequence shown here is derived from an EMBL/GenBank/DDBJ whole genome shotgun (WGS) entry which is preliminary data.</text>
</comment>
<dbReference type="CDD" id="cd04472">
    <property type="entry name" value="S1_PNPase"/>
    <property type="match status" value="1"/>
</dbReference>
<feature type="binding site" evidence="9">
    <location>
        <position position="489"/>
    </location>
    <ligand>
        <name>Mg(2+)</name>
        <dbReference type="ChEBI" id="CHEBI:18420"/>
    </ligand>
</feature>
<dbReference type="Pfam" id="PF03726">
    <property type="entry name" value="PNPase"/>
    <property type="match status" value="1"/>
</dbReference>
<comment type="subcellular location">
    <subcellularLocation>
        <location evidence="1 9">Cytoplasm</location>
    </subcellularLocation>
</comment>
<dbReference type="InterPro" id="IPR004087">
    <property type="entry name" value="KH_dom"/>
</dbReference>
<dbReference type="Pfam" id="PF01138">
    <property type="entry name" value="RNase_PH"/>
    <property type="match status" value="2"/>
</dbReference>
<reference evidence="11 12" key="1">
    <citation type="journal article" date="2017" name="ISME J.">
        <title>Energy and carbon metabolisms in a deep terrestrial subsurface fluid microbial community.</title>
        <authorList>
            <person name="Momper L."/>
            <person name="Jungbluth S.P."/>
            <person name="Lee M.D."/>
            <person name="Amend J.P."/>
        </authorList>
    </citation>
    <scope>NUCLEOTIDE SEQUENCE [LARGE SCALE GENOMIC DNA]</scope>
    <source>
        <strain evidence="11">SURF_17</strain>
    </source>
</reference>
<comment type="catalytic activity">
    <reaction evidence="9">
        <text>RNA(n+1) + phosphate = RNA(n) + a ribonucleoside 5'-diphosphate</text>
        <dbReference type="Rhea" id="RHEA:22096"/>
        <dbReference type="Rhea" id="RHEA-COMP:14527"/>
        <dbReference type="Rhea" id="RHEA-COMP:17342"/>
        <dbReference type="ChEBI" id="CHEBI:43474"/>
        <dbReference type="ChEBI" id="CHEBI:57930"/>
        <dbReference type="ChEBI" id="CHEBI:140395"/>
        <dbReference type="EC" id="2.7.7.8"/>
    </reaction>
</comment>
<evidence type="ECO:0000256" key="1">
    <source>
        <dbReference type="ARBA" id="ARBA00004496"/>
    </source>
</evidence>
<keyword evidence="7 9" id="KW-0460">Magnesium</keyword>
<dbReference type="CDD" id="cd11364">
    <property type="entry name" value="RNase_PH_PNPase_2"/>
    <property type="match status" value="1"/>
</dbReference>
<name>A0A419ETT8_9BACT</name>
<evidence type="ECO:0000256" key="4">
    <source>
        <dbReference type="ARBA" id="ARBA00022679"/>
    </source>
</evidence>
<dbReference type="PIRSF" id="PIRSF005499">
    <property type="entry name" value="PNPase"/>
    <property type="match status" value="1"/>
</dbReference>
<evidence type="ECO:0000256" key="3">
    <source>
        <dbReference type="ARBA" id="ARBA00022490"/>
    </source>
</evidence>
<keyword evidence="4 9" id="KW-0808">Transferase</keyword>
<comment type="cofactor">
    <cofactor evidence="9">
        <name>Mg(2+)</name>
        <dbReference type="ChEBI" id="CHEBI:18420"/>
    </cofactor>
</comment>
<dbReference type="Pfam" id="PF00013">
    <property type="entry name" value="KH_1"/>
    <property type="match status" value="1"/>
</dbReference>
<dbReference type="SMART" id="SM00316">
    <property type="entry name" value="S1"/>
    <property type="match status" value="1"/>
</dbReference>
<dbReference type="InterPro" id="IPR020568">
    <property type="entry name" value="Ribosomal_Su5_D2-typ_SF"/>
</dbReference>
<dbReference type="PANTHER" id="PTHR11252:SF0">
    <property type="entry name" value="POLYRIBONUCLEOTIDE NUCLEOTIDYLTRANSFERASE 1, MITOCHONDRIAL"/>
    <property type="match status" value="1"/>
</dbReference>
<keyword evidence="5 9" id="KW-0548">Nucleotidyltransferase</keyword>
<protein>
    <recommendedName>
        <fullName evidence="9">Polyribonucleotide nucleotidyltransferase</fullName>
        <ecNumber evidence="9">2.7.7.8</ecNumber>
    </recommendedName>
    <alternativeName>
        <fullName evidence="9">Polynucleotide phosphorylase</fullName>
        <shortName evidence="9">PNPase</shortName>
    </alternativeName>
</protein>
<dbReference type="NCBIfam" id="NF008805">
    <property type="entry name" value="PRK11824.1"/>
    <property type="match status" value="1"/>
</dbReference>
<dbReference type="InterPro" id="IPR036612">
    <property type="entry name" value="KH_dom_type_1_sf"/>
</dbReference>
<feature type="domain" description="S1 motif" evidence="10">
    <location>
        <begin position="619"/>
        <end position="687"/>
    </location>
</feature>
<evidence type="ECO:0000256" key="2">
    <source>
        <dbReference type="ARBA" id="ARBA00007404"/>
    </source>
</evidence>
<keyword evidence="8 9" id="KW-0694">RNA-binding</keyword>
<keyword evidence="3 9" id="KW-0963">Cytoplasm</keyword>
<evidence type="ECO:0000256" key="8">
    <source>
        <dbReference type="ARBA" id="ARBA00022884"/>
    </source>
</evidence>
<dbReference type="PANTHER" id="PTHR11252">
    <property type="entry name" value="POLYRIBONUCLEOTIDE NUCLEOTIDYLTRANSFERASE"/>
    <property type="match status" value="1"/>
</dbReference>
<dbReference type="GO" id="GO:0000287">
    <property type="term" value="F:magnesium ion binding"/>
    <property type="evidence" value="ECO:0007669"/>
    <property type="project" value="UniProtKB-UniRule"/>
</dbReference>
<dbReference type="PROSITE" id="PS50084">
    <property type="entry name" value="KH_TYPE_1"/>
    <property type="match status" value="1"/>
</dbReference>
<dbReference type="InterPro" id="IPR036456">
    <property type="entry name" value="PNPase_PH_RNA-bd_sf"/>
</dbReference>
<keyword evidence="6 9" id="KW-0479">Metal-binding</keyword>
<dbReference type="Pfam" id="PF00575">
    <property type="entry name" value="S1"/>
    <property type="match status" value="1"/>
</dbReference>
<dbReference type="Gene3D" id="2.40.50.140">
    <property type="entry name" value="Nucleic acid-binding proteins"/>
    <property type="match status" value="1"/>
</dbReference>
<dbReference type="NCBIfam" id="TIGR03591">
    <property type="entry name" value="polynuc_phos"/>
    <property type="match status" value="1"/>
</dbReference>
<dbReference type="FunFam" id="2.40.50.140:FF:000023">
    <property type="entry name" value="Polyribonucleotide nucleotidyltransferase"/>
    <property type="match status" value="1"/>
</dbReference>
<dbReference type="Proteomes" id="UP000285961">
    <property type="component" value="Unassembled WGS sequence"/>
</dbReference>
<evidence type="ECO:0000256" key="9">
    <source>
        <dbReference type="HAMAP-Rule" id="MF_01595"/>
    </source>
</evidence>
<dbReference type="InterPro" id="IPR036345">
    <property type="entry name" value="ExoRNase_PH_dom2_sf"/>
</dbReference>
<comment type="similarity">
    <text evidence="2 9">Belongs to the polyribonucleotide nucleotidyltransferase family.</text>
</comment>
<dbReference type="CDD" id="cd02393">
    <property type="entry name" value="KH-I_PNPase"/>
    <property type="match status" value="1"/>
</dbReference>
<dbReference type="InterPro" id="IPR001247">
    <property type="entry name" value="ExoRNase_PH_dom1"/>
</dbReference>
<dbReference type="InterPro" id="IPR003029">
    <property type="entry name" value="S1_domain"/>
</dbReference>
<dbReference type="InterPro" id="IPR012162">
    <property type="entry name" value="PNPase"/>
</dbReference>
<dbReference type="PROSITE" id="PS50126">
    <property type="entry name" value="S1"/>
    <property type="match status" value="1"/>
</dbReference>
<dbReference type="InterPro" id="IPR015847">
    <property type="entry name" value="ExoRNase_PH_dom2"/>
</dbReference>
<dbReference type="GO" id="GO:0004654">
    <property type="term" value="F:polyribonucleotide nucleotidyltransferase activity"/>
    <property type="evidence" value="ECO:0007669"/>
    <property type="project" value="UniProtKB-UniRule"/>
</dbReference>
<dbReference type="SUPFAM" id="SSF55666">
    <property type="entry name" value="Ribonuclease PH domain 2-like"/>
    <property type="match status" value="2"/>
</dbReference>
<dbReference type="GO" id="GO:0003723">
    <property type="term" value="F:RNA binding"/>
    <property type="evidence" value="ECO:0007669"/>
    <property type="project" value="UniProtKB-UniRule"/>
</dbReference>
<evidence type="ECO:0000259" key="10">
    <source>
        <dbReference type="PROSITE" id="PS50126"/>
    </source>
</evidence>
<dbReference type="GO" id="GO:0006402">
    <property type="term" value="P:mRNA catabolic process"/>
    <property type="evidence" value="ECO:0007669"/>
    <property type="project" value="UniProtKB-UniRule"/>
</dbReference>
<dbReference type="FunFam" id="3.30.1370.10:FF:000001">
    <property type="entry name" value="Polyribonucleotide nucleotidyltransferase"/>
    <property type="match status" value="1"/>
</dbReference>
<dbReference type="GO" id="GO:0005829">
    <property type="term" value="C:cytosol"/>
    <property type="evidence" value="ECO:0007669"/>
    <property type="project" value="TreeGrafter"/>
</dbReference>
<dbReference type="SUPFAM" id="SSF50249">
    <property type="entry name" value="Nucleic acid-binding proteins"/>
    <property type="match status" value="1"/>
</dbReference>
<feature type="binding site" evidence="9">
    <location>
        <position position="483"/>
    </location>
    <ligand>
        <name>Mg(2+)</name>
        <dbReference type="ChEBI" id="CHEBI:18420"/>
    </ligand>
</feature>
<dbReference type="InterPro" id="IPR027408">
    <property type="entry name" value="PNPase/RNase_PH_dom_sf"/>
</dbReference>
<evidence type="ECO:0000313" key="11">
    <source>
        <dbReference type="EMBL" id="RJP67390.1"/>
    </source>
</evidence>
<dbReference type="EC" id="2.7.7.8" evidence="9"/>
<dbReference type="CDD" id="cd11363">
    <property type="entry name" value="RNase_PH_PNPase_1"/>
    <property type="match status" value="1"/>
</dbReference>
<dbReference type="SUPFAM" id="SSF54791">
    <property type="entry name" value="Eukaryotic type KH-domain (KH-domain type I)"/>
    <property type="match status" value="1"/>
</dbReference>
<dbReference type="EMBL" id="QZKI01000104">
    <property type="protein sequence ID" value="RJP67390.1"/>
    <property type="molecule type" value="Genomic_DNA"/>
</dbReference>
<dbReference type="InterPro" id="IPR012340">
    <property type="entry name" value="NA-bd_OB-fold"/>
</dbReference>
<evidence type="ECO:0000256" key="5">
    <source>
        <dbReference type="ARBA" id="ARBA00022695"/>
    </source>
</evidence>
<proteinExistence type="inferred from homology"/>
<dbReference type="GO" id="GO:0000175">
    <property type="term" value="F:3'-5'-RNA exonuclease activity"/>
    <property type="evidence" value="ECO:0007669"/>
    <property type="project" value="TreeGrafter"/>
</dbReference>
<gene>
    <name evidence="9 11" type="primary">pnp</name>
    <name evidence="11" type="ORF">C4532_14580</name>
</gene>
<dbReference type="GO" id="GO:0006396">
    <property type="term" value="P:RNA processing"/>
    <property type="evidence" value="ECO:0007669"/>
    <property type="project" value="InterPro"/>
</dbReference>
<dbReference type="HAMAP" id="MF_01595">
    <property type="entry name" value="PNPase"/>
    <property type="match status" value="1"/>
</dbReference>
<dbReference type="SUPFAM" id="SSF54211">
    <property type="entry name" value="Ribosomal protein S5 domain 2-like"/>
    <property type="match status" value="2"/>
</dbReference>
<organism evidence="11 12">
    <name type="scientific">Candidatus Abyssobacteria bacterium SURF_17</name>
    <dbReference type="NCBI Taxonomy" id="2093361"/>
    <lineage>
        <taxon>Bacteria</taxon>
        <taxon>Pseudomonadati</taxon>
        <taxon>Candidatus Hydrogenedentota</taxon>
        <taxon>Candidatus Abyssobacteria</taxon>
    </lineage>
</organism>
<dbReference type="Pfam" id="PF03725">
    <property type="entry name" value="RNase_PH_C"/>
    <property type="match status" value="1"/>
</dbReference>
<accession>A0A419ETT8</accession>
<sequence>MIEKVETKIGKGNLIIETGRMAKQADGAACVFYGDTAVLVTAVASTAIREGIDFLPLTVDYREKTYAAGKIPGGFFKREGRPSEKETLTSRLIDRPLRPLFPEGYYNETQIMATVISHDQDNDPDVLSIIGASTALALSQIPFTKIVGAVRVGRINGEFVANPSYNDLEQSDIDLVIAGTKNAIMMVEGGAKEVDEETMIAALEFGHQMLKDTIAIQEELVARCGKFKVPAPQILMDPAIVSQITSLASTKLTEIFRITDKLKRQQETELLFQSVLKQVPDATEQQVAQATTAFQELERRLLRDMVLKQSLRADGRGLKDVRPITIEVGLLPRVHGSALFTRGETQALVATTLGTSTDEQIMDELFGEYKKTFMLHYNFPPFSVGEVKPIRGPGRREIGHGKLAERSLASMMPSGDEFPYTIRVVSDILESNGSSSMATVCGATLSLMDAGVPIKAPVAGIAMGLVQEGSTAVILSDILGIEDHLGDMDFKVAGSKKGITGFQLDIKTEGLDLGVLGRALEQAREGRLFILEKMLGAIAQPRAEISRHAPKIIHMRIEPEKIRDVIGPGGRIIRGIVSETGAEINVEDDGRVLIAAVNPEAGEKAYNMIRALVEDVEVGKIYTGTVKRVLKFGAFVEILPGKEGLVHISELSDQRVRRVEDVLKEGDTVTVKCIEIDRQNRINLSKRAADIELGVKA</sequence>
<evidence type="ECO:0000256" key="6">
    <source>
        <dbReference type="ARBA" id="ARBA00022723"/>
    </source>
</evidence>
<dbReference type="FunFam" id="3.30.230.70:FF:000002">
    <property type="entry name" value="Polyribonucleotide nucleotidyltransferase"/>
    <property type="match status" value="1"/>
</dbReference>
<dbReference type="AlphaFoldDB" id="A0A419ETT8"/>
<dbReference type="FunFam" id="3.30.230.70:FF:000001">
    <property type="entry name" value="Polyribonucleotide nucleotidyltransferase"/>
    <property type="match status" value="1"/>
</dbReference>
<dbReference type="SMART" id="SM00322">
    <property type="entry name" value="KH"/>
    <property type="match status" value="1"/>
</dbReference>
<dbReference type="InterPro" id="IPR015848">
    <property type="entry name" value="PNPase_PH_RNA-bd_bac/org-type"/>
</dbReference>
<comment type="function">
    <text evidence="9">Involved in mRNA degradation. Catalyzes the phosphorolysis of single-stranded polyribonucleotides processively in the 3'- to 5'-direction.</text>
</comment>
<evidence type="ECO:0000313" key="12">
    <source>
        <dbReference type="Proteomes" id="UP000285961"/>
    </source>
</evidence>
<dbReference type="SUPFAM" id="SSF46915">
    <property type="entry name" value="Polynucleotide phosphorylase/guanosine pentaphosphate synthase (PNPase/GPSI), domain 3"/>
    <property type="match status" value="1"/>
</dbReference>
<evidence type="ECO:0000256" key="7">
    <source>
        <dbReference type="ARBA" id="ARBA00022842"/>
    </source>
</evidence>
<dbReference type="InterPro" id="IPR004088">
    <property type="entry name" value="KH_dom_type_1"/>
</dbReference>